<evidence type="ECO:0000313" key="6">
    <source>
        <dbReference type="EMBL" id="KIR76476.1"/>
    </source>
</evidence>
<accession>A0ABR5BLF5</accession>
<evidence type="ECO:0000256" key="2">
    <source>
        <dbReference type="ARBA" id="ARBA00023015"/>
    </source>
</evidence>
<evidence type="ECO:0000256" key="5">
    <source>
        <dbReference type="SAM" id="MobiDB-lite"/>
    </source>
</evidence>
<evidence type="ECO:0000313" key="7">
    <source>
        <dbReference type="Proteomes" id="UP000054272"/>
    </source>
</evidence>
<feature type="compositionally biased region" description="Basic and acidic residues" evidence="5">
    <location>
        <begin position="490"/>
        <end position="515"/>
    </location>
</feature>
<feature type="compositionally biased region" description="Low complexity" evidence="5">
    <location>
        <begin position="418"/>
        <end position="429"/>
    </location>
</feature>
<proteinExistence type="predicted"/>
<reference evidence="6 7" key="1">
    <citation type="submission" date="2015-01" db="EMBL/GenBank/DDBJ databases">
        <title>The Genome Sequence of Cryptococcus gattii EJB2.</title>
        <authorList>
            <consortium name="The Broad Institute Genomics Platform"/>
            <person name="Cuomo C."/>
            <person name="Litvintseva A."/>
            <person name="Chen Y."/>
            <person name="Heitman J."/>
            <person name="Sun S."/>
            <person name="Springer D."/>
            <person name="Dromer F."/>
            <person name="Young S."/>
            <person name="Zeng Q."/>
            <person name="Gargeya S."/>
            <person name="Abouelleil A."/>
            <person name="Alvarado L."/>
            <person name="Chapman S.B."/>
            <person name="Gainer-Dewar J."/>
            <person name="Goldberg J."/>
            <person name="Griggs A."/>
            <person name="Gujja S."/>
            <person name="Hansen M."/>
            <person name="Howarth C."/>
            <person name="Imamovic A."/>
            <person name="Larimer J."/>
            <person name="Murphy C."/>
            <person name="Naylor J."/>
            <person name="Pearson M."/>
            <person name="Priest M."/>
            <person name="Roberts A."/>
            <person name="Saif S."/>
            <person name="Shea T."/>
            <person name="Sykes S."/>
            <person name="Wortman J."/>
            <person name="Nusbaum C."/>
            <person name="Birren B."/>
        </authorList>
    </citation>
    <scope>NUCLEOTIDE SEQUENCE [LARGE SCALE GENOMIC DNA]</scope>
    <source>
        <strain evidence="6 7">EJB2</strain>
    </source>
</reference>
<keyword evidence="7" id="KW-1185">Reference proteome</keyword>
<dbReference type="Pfam" id="PF12767">
    <property type="entry name" value="SAGA-Tad1"/>
    <property type="match status" value="1"/>
</dbReference>
<feature type="region of interest" description="Disordered" evidence="5">
    <location>
        <begin position="124"/>
        <end position="151"/>
    </location>
</feature>
<feature type="region of interest" description="Disordered" evidence="5">
    <location>
        <begin position="490"/>
        <end position="522"/>
    </location>
</feature>
<keyword evidence="4" id="KW-0539">Nucleus</keyword>
<feature type="region of interest" description="Disordered" evidence="5">
    <location>
        <begin position="314"/>
        <end position="344"/>
    </location>
</feature>
<comment type="subcellular location">
    <subcellularLocation>
        <location evidence="1">Nucleus</location>
    </subcellularLocation>
</comment>
<evidence type="ECO:0000256" key="3">
    <source>
        <dbReference type="ARBA" id="ARBA00023163"/>
    </source>
</evidence>
<keyword evidence="2" id="KW-0805">Transcription regulation</keyword>
<dbReference type="PANTHER" id="PTHR21277">
    <property type="entry name" value="TRANSCRIPTIONAL ADAPTER 1"/>
    <property type="match status" value="1"/>
</dbReference>
<sequence>MSSVPSPHHPPSRPVLQPTSTNTLHSHTPVASSSTHMYQNHTLLGPNGIGSSLMRIDIHAIKQELHDVLGEAGLPYWKSLNAYLVGQLGRGELEEMVRGWLKKDHLHLHNKLLSSLLTNASISTHDGTSSSLQQRHKRQRPSVNDPDFDVNDTLIESKRRVEGWVMNLGKKERARVKKALAGAAEKGAMGVATAAAAAAAAEKDMWGGIGEKRWSPYTSNSLIPPLALPTRHLPSSHQLSLRLSQFAKLHDLSIPSTSSSTGASAADDIGEFMAVGMDAHMGDILHGIVHLTGRDRPGETTIRVPLGKRAREDMQQPDNDQNQNQNQNPNTSISTSRGNIPPPDLETFHHLFTLHPNLHPNISPAIHRLMTAHTLAELEAANPYPNPNLHANVNGNANGNIPKAVLMPSTSELAADGKSTSTSMSASAKVGSVPTIPTQPFQPQLHPKTSTAPGPVSIPGRQQQQQQQQKPRSEIIASQLLVNGLLKLDKAGGHAGRDGKDGGRDGGRDGEDGKKERKHNLHWKYEDPALLLRDVLG</sequence>
<name>A0ABR5BLF5_9TREE</name>
<feature type="compositionally biased region" description="Polar residues" evidence="5">
    <location>
        <begin position="435"/>
        <end position="452"/>
    </location>
</feature>
<organism evidence="6 7">
    <name type="scientific">Cryptococcus gattii EJB2</name>
    <dbReference type="NCBI Taxonomy" id="1296103"/>
    <lineage>
        <taxon>Eukaryota</taxon>
        <taxon>Fungi</taxon>
        <taxon>Dikarya</taxon>
        <taxon>Basidiomycota</taxon>
        <taxon>Agaricomycotina</taxon>
        <taxon>Tremellomycetes</taxon>
        <taxon>Tremellales</taxon>
        <taxon>Cryptococcaceae</taxon>
        <taxon>Cryptococcus</taxon>
        <taxon>Cryptococcus gattii species complex</taxon>
    </lineage>
</organism>
<feature type="compositionally biased region" description="Polar residues" evidence="5">
    <location>
        <begin position="124"/>
        <end position="133"/>
    </location>
</feature>
<dbReference type="PANTHER" id="PTHR21277:SF5">
    <property type="entry name" value="TRANSCRIPTIONAL ADAPTER 1"/>
    <property type="match status" value="1"/>
</dbReference>
<keyword evidence="3" id="KW-0804">Transcription</keyword>
<dbReference type="Proteomes" id="UP000054272">
    <property type="component" value="Unassembled WGS sequence"/>
</dbReference>
<feature type="region of interest" description="Disordered" evidence="5">
    <location>
        <begin position="1"/>
        <end position="34"/>
    </location>
</feature>
<feature type="compositionally biased region" description="Polar residues" evidence="5">
    <location>
        <begin position="17"/>
        <end position="34"/>
    </location>
</feature>
<feature type="compositionally biased region" description="Low complexity" evidence="5">
    <location>
        <begin position="316"/>
        <end position="330"/>
    </location>
</feature>
<feature type="region of interest" description="Disordered" evidence="5">
    <location>
        <begin position="413"/>
        <end position="472"/>
    </location>
</feature>
<protein>
    <submittedName>
        <fullName evidence="6">Transcriptional coactivator HFI1/ADA1</fullName>
    </submittedName>
</protein>
<evidence type="ECO:0000256" key="1">
    <source>
        <dbReference type="ARBA" id="ARBA00004123"/>
    </source>
</evidence>
<evidence type="ECO:0000256" key="4">
    <source>
        <dbReference type="ARBA" id="ARBA00023242"/>
    </source>
</evidence>
<dbReference type="EMBL" id="KN848792">
    <property type="protein sequence ID" value="KIR76476.1"/>
    <property type="molecule type" value="Genomic_DNA"/>
</dbReference>
<dbReference type="InterPro" id="IPR024738">
    <property type="entry name" value="Hfi1/Tada1"/>
</dbReference>
<gene>
    <name evidence="6" type="ORF">I306_06549</name>
</gene>